<feature type="compositionally biased region" description="Polar residues" evidence="11">
    <location>
        <begin position="722"/>
        <end position="732"/>
    </location>
</feature>
<dbReference type="SUPFAM" id="SSF140586">
    <property type="entry name" value="Dcp2 domain-like"/>
    <property type="match status" value="1"/>
</dbReference>
<feature type="compositionally biased region" description="Polar residues" evidence="11">
    <location>
        <begin position="529"/>
        <end position="544"/>
    </location>
</feature>
<feature type="region of interest" description="Disordered" evidence="11">
    <location>
        <begin position="350"/>
        <end position="369"/>
    </location>
</feature>
<keyword evidence="4" id="KW-0963">Cytoplasm</keyword>
<dbReference type="InterPro" id="IPR044099">
    <property type="entry name" value="Dcp2_NUDIX"/>
</dbReference>
<proteinExistence type="inferred from homology"/>
<dbReference type="SMART" id="SM01125">
    <property type="entry name" value="DCP2"/>
    <property type="match status" value="1"/>
</dbReference>
<feature type="compositionally biased region" description="Polar residues" evidence="11">
    <location>
        <begin position="703"/>
        <end position="712"/>
    </location>
</feature>
<reference evidence="13 14" key="1">
    <citation type="submission" date="2017-04" db="EMBL/GenBank/DDBJ databases">
        <title>Draft genome of the yeast Clavispora lusitaniae type strain CBS 6936.</title>
        <authorList>
            <person name="Durrens P."/>
            <person name="Klopp C."/>
            <person name="Biteau N."/>
            <person name="Fitton-Ouhabi V."/>
            <person name="Dementhon K."/>
            <person name="Accoceberry I."/>
            <person name="Sherman D.J."/>
            <person name="Noel T."/>
        </authorList>
    </citation>
    <scope>NUCLEOTIDE SEQUENCE [LARGE SCALE GENOMIC DNA]</scope>
    <source>
        <strain evidence="13 14">CBS 6936</strain>
    </source>
</reference>
<feature type="region of interest" description="Disordered" evidence="11">
    <location>
        <begin position="406"/>
        <end position="649"/>
    </location>
</feature>
<evidence type="ECO:0000256" key="6">
    <source>
        <dbReference type="ARBA" id="ARBA00022723"/>
    </source>
</evidence>
<sequence>MSIQLRDGLANQSVDHVLEDLLVRFVINVPDEDLSSIERVFFQVEEAQWFYSDFCRQLNPALPGMKMKRFAPAMLSKCPLLWKWGDPADALSQFGKYKRSIPVRGIALMNEDLSKIVLVQGSESLSWSFPRGKISKDESDLECAIREVREETGFDARDYVNEKDVIERNVYGKNFKIFLAKGVPVDFPFEPLVRNEIAKIQWFDVKALAKMIKQTPNKFFIVNPFLKPLNSWINKNKGVVSEEQLKRDAEVRLKALMGISDVVSENTDAGRELLDLLQGAAKAQAPALAQSQSQPQHAQYIQMNVPQHLQNFYAGMGPAAPFVPPMHPQQGYMGMMPPRELLRNYGSVPPNFASPVPRPEAPASIARDTSNSKELLSILKGGPKPKREAAAPVSGVNRAEELLKLFKKEPETGKDKENKEAQDKEDTDNNKELNSNNSSNNNNGSASKTDGPKITLLKRAPNEDASATLLELLGKRPDAQAAPKPETIEKPKPKSNASAELLGLLKREKPKTEPEAKPEPSPQPERSLAETQPQREPQENSSTELLAILNRKQPETREADKNASAELLGILNKPIRIARRDKDSPVDLKSIIGSPETSTQQSTPAHSSDPGSGNRILSTVNRKSTPNSRSITPQMPIVQPPSSFDDFEDFDDICASENVMYQSIANNMDDSDDDNFHSAVETANASSPEPERRKIAKGRKDNSQQSETTVTEQPIAEKTAMNPVSNVGSLQETYGGMENISAPPHPGLGMHTNSNGASLLQLLGRRPPEPKPADGREELLSILKSGRA</sequence>
<evidence type="ECO:0000256" key="4">
    <source>
        <dbReference type="ARBA" id="ARBA00022490"/>
    </source>
</evidence>
<dbReference type="Pfam" id="PF00293">
    <property type="entry name" value="NUDIX"/>
    <property type="match status" value="1"/>
</dbReference>
<evidence type="ECO:0000256" key="7">
    <source>
        <dbReference type="ARBA" id="ARBA00022801"/>
    </source>
</evidence>
<dbReference type="InterPro" id="IPR007722">
    <property type="entry name" value="DCP2_BoxA"/>
</dbReference>
<feature type="region of interest" description="Disordered" evidence="11">
    <location>
        <begin position="665"/>
        <end position="788"/>
    </location>
</feature>
<dbReference type="GO" id="GO:0140933">
    <property type="term" value="F:5'-(N(7)-methylguanosine 5'-triphospho)-[mRNA] hydrolase activity"/>
    <property type="evidence" value="ECO:0007669"/>
    <property type="project" value="InterPro"/>
</dbReference>
<feature type="compositionally biased region" description="Basic and acidic residues" evidence="11">
    <location>
        <begin position="505"/>
        <end position="518"/>
    </location>
</feature>
<dbReference type="Gene3D" id="1.10.10.1050">
    <property type="entry name" value="Dcp2, box A domain"/>
    <property type="match status" value="1"/>
</dbReference>
<feature type="compositionally biased region" description="Polar residues" evidence="11">
    <location>
        <begin position="595"/>
        <end position="633"/>
    </location>
</feature>
<dbReference type="AlphaFoldDB" id="A0AA91PVA2"/>
<feature type="compositionally biased region" description="Low complexity" evidence="11">
    <location>
        <begin position="432"/>
        <end position="447"/>
    </location>
</feature>
<dbReference type="PANTHER" id="PTHR23114">
    <property type="entry name" value="M7GPPPN-MRNA HYDROLASE"/>
    <property type="match status" value="1"/>
</dbReference>
<dbReference type="PANTHER" id="PTHR23114:SF17">
    <property type="entry name" value="M7GPPPN-MRNA HYDROLASE"/>
    <property type="match status" value="1"/>
</dbReference>
<organism evidence="13 14">
    <name type="scientific">Clavispora lusitaniae</name>
    <name type="common">Candida lusitaniae</name>
    <dbReference type="NCBI Taxonomy" id="36911"/>
    <lineage>
        <taxon>Eukaryota</taxon>
        <taxon>Fungi</taxon>
        <taxon>Dikarya</taxon>
        <taxon>Ascomycota</taxon>
        <taxon>Saccharomycotina</taxon>
        <taxon>Pichiomycetes</taxon>
        <taxon>Metschnikowiaceae</taxon>
        <taxon>Clavispora</taxon>
    </lineage>
</organism>
<gene>
    <name evidence="13" type="ORF">A9F13_26g00682</name>
</gene>
<dbReference type="KEGG" id="clus:A9F13_26g00682"/>
<evidence type="ECO:0000256" key="10">
    <source>
        <dbReference type="ARBA" id="ARBA00023211"/>
    </source>
</evidence>
<keyword evidence="5" id="KW-0507">mRNA processing</keyword>
<accession>A0AA91PVA2</accession>
<feature type="compositionally biased region" description="Basic and acidic residues" evidence="11">
    <location>
        <begin position="689"/>
        <end position="702"/>
    </location>
</feature>
<dbReference type="SUPFAM" id="SSF55811">
    <property type="entry name" value="Nudix"/>
    <property type="match status" value="1"/>
</dbReference>
<dbReference type="InterPro" id="IPR000086">
    <property type="entry name" value="NUDIX_hydrolase_dom"/>
</dbReference>
<comment type="caution">
    <text evidence="13">The sequence shown here is derived from an EMBL/GenBank/DDBJ whole genome shotgun (WGS) entry which is preliminary data.</text>
</comment>
<dbReference type="InterPro" id="IPR015797">
    <property type="entry name" value="NUDIX_hydrolase-like_dom_sf"/>
</dbReference>
<dbReference type="GO" id="GO:0006397">
    <property type="term" value="P:mRNA processing"/>
    <property type="evidence" value="ECO:0007669"/>
    <property type="project" value="UniProtKB-KW"/>
</dbReference>
<comment type="cofactor">
    <cofactor evidence="1">
        <name>Mn(2+)</name>
        <dbReference type="ChEBI" id="CHEBI:29035"/>
    </cofactor>
</comment>
<dbReference type="InterPro" id="IPR020084">
    <property type="entry name" value="NUDIX_hydrolase_CS"/>
</dbReference>
<evidence type="ECO:0000256" key="2">
    <source>
        <dbReference type="ARBA" id="ARBA00004201"/>
    </source>
</evidence>
<feature type="compositionally biased region" description="Basic and acidic residues" evidence="11">
    <location>
        <begin position="552"/>
        <end position="563"/>
    </location>
</feature>
<dbReference type="CDD" id="cd03672">
    <property type="entry name" value="NUDIX_Dcp2p_Nudt20"/>
    <property type="match status" value="1"/>
</dbReference>
<dbReference type="EMBL" id="LYUB02000026">
    <property type="protein sequence ID" value="OVF04712.1"/>
    <property type="molecule type" value="Genomic_DNA"/>
</dbReference>
<evidence type="ECO:0000256" key="11">
    <source>
        <dbReference type="SAM" id="MobiDB-lite"/>
    </source>
</evidence>
<evidence type="ECO:0000256" key="1">
    <source>
        <dbReference type="ARBA" id="ARBA00001936"/>
    </source>
</evidence>
<dbReference type="GO" id="GO:0000184">
    <property type="term" value="P:nuclear-transcribed mRNA catabolic process, nonsense-mediated decay"/>
    <property type="evidence" value="ECO:0007669"/>
    <property type="project" value="UniProtKB-KW"/>
</dbReference>
<keyword evidence="9" id="KW-0866">Nonsense-mediated mRNA decay</keyword>
<dbReference type="Proteomes" id="UP000195602">
    <property type="component" value="Unassembled WGS sequence"/>
</dbReference>
<dbReference type="FunFam" id="3.90.79.10:FF:000045">
    <property type="entry name" value="mRNA-decapping enzyme 2"/>
    <property type="match status" value="1"/>
</dbReference>
<dbReference type="GO" id="GO:0003723">
    <property type="term" value="F:RNA binding"/>
    <property type="evidence" value="ECO:0007669"/>
    <property type="project" value="UniProtKB-KW"/>
</dbReference>
<keyword evidence="10" id="KW-0464">Manganese</keyword>
<keyword evidence="7" id="KW-0378">Hydrolase</keyword>
<keyword evidence="6" id="KW-0479">Metal-binding</keyword>
<dbReference type="Gene3D" id="3.90.79.10">
    <property type="entry name" value="Nucleoside Triphosphate Pyrophosphohydrolase"/>
    <property type="match status" value="1"/>
</dbReference>
<evidence type="ECO:0000313" key="14">
    <source>
        <dbReference type="Proteomes" id="UP000195602"/>
    </source>
</evidence>
<protein>
    <submittedName>
        <fullName evidence="13">Decapping enzyme complex catalytic subunit</fullName>
    </submittedName>
</protein>
<feature type="domain" description="Nudix hydrolase" evidence="12">
    <location>
        <begin position="99"/>
        <end position="225"/>
    </location>
</feature>
<dbReference type="PROSITE" id="PS51462">
    <property type="entry name" value="NUDIX"/>
    <property type="match status" value="1"/>
</dbReference>
<dbReference type="Pfam" id="PF05026">
    <property type="entry name" value="DCP2"/>
    <property type="match status" value="1"/>
</dbReference>
<dbReference type="GO" id="GO:0000290">
    <property type="term" value="P:deadenylation-dependent decapping of nuclear-transcribed mRNA"/>
    <property type="evidence" value="ECO:0007669"/>
    <property type="project" value="InterPro"/>
</dbReference>
<evidence type="ECO:0000256" key="3">
    <source>
        <dbReference type="ARBA" id="ARBA00005279"/>
    </source>
</evidence>
<feature type="compositionally biased region" description="Basic and acidic residues" evidence="11">
    <location>
        <begin position="406"/>
        <end position="431"/>
    </location>
</feature>
<keyword evidence="8" id="KW-0694">RNA-binding</keyword>
<evidence type="ECO:0000256" key="5">
    <source>
        <dbReference type="ARBA" id="ARBA00022664"/>
    </source>
</evidence>
<dbReference type="InterPro" id="IPR036189">
    <property type="entry name" value="DCP2_BoxA_sf"/>
</dbReference>
<evidence type="ECO:0000313" key="13">
    <source>
        <dbReference type="EMBL" id="OVF04712.1"/>
    </source>
</evidence>
<dbReference type="PROSITE" id="PS00893">
    <property type="entry name" value="NUDIX_BOX"/>
    <property type="match status" value="1"/>
</dbReference>
<evidence type="ECO:0000256" key="9">
    <source>
        <dbReference type="ARBA" id="ARBA00023161"/>
    </source>
</evidence>
<name>A0AA91PVA2_CLALS</name>
<comment type="similarity">
    <text evidence="3">Belongs to the Nudix hydrolase family. DCP2 subfamily.</text>
</comment>
<dbReference type="GO" id="GO:0030145">
    <property type="term" value="F:manganese ion binding"/>
    <property type="evidence" value="ECO:0007669"/>
    <property type="project" value="InterPro"/>
</dbReference>
<dbReference type="GO" id="GO:0000932">
    <property type="term" value="C:P-body"/>
    <property type="evidence" value="ECO:0007669"/>
    <property type="project" value="UniProtKB-SubCell"/>
</dbReference>
<feature type="compositionally biased region" description="Basic and acidic residues" evidence="11">
    <location>
        <begin position="766"/>
        <end position="779"/>
    </location>
</feature>
<comment type="subcellular location">
    <subcellularLocation>
        <location evidence="2">Cytoplasm</location>
        <location evidence="2">P-body</location>
    </subcellularLocation>
</comment>
<evidence type="ECO:0000256" key="8">
    <source>
        <dbReference type="ARBA" id="ARBA00022884"/>
    </source>
</evidence>
<evidence type="ECO:0000259" key="12">
    <source>
        <dbReference type="PROSITE" id="PS51462"/>
    </source>
</evidence>